<reference evidence="3" key="2">
    <citation type="submission" date="2015-08" db="UniProtKB">
        <authorList>
            <consortium name="WormBaseParasite"/>
        </authorList>
    </citation>
    <scope>IDENTIFICATION</scope>
</reference>
<dbReference type="Proteomes" id="UP000035680">
    <property type="component" value="Unassembled WGS sequence"/>
</dbReference>
<reference evidence="2" key="1">
    <citation type="submission" date="2014-07" db="EMBL/GenBank/DDBJ databases">
        <authorList>
            <person name="Martin A.A"/>
            <person name="De Silva N."/>
        </authorList>
    </citation>
    <scope>NUCLEOTIDE SEQUENCE</scope>
</reference>
<feature type="region of interest" description="Disordered" evidence="1">
    <location>
        <begin position="86"/>
        <end position="111"/>
    </location>
</feature>
<sequence length="140" mass="16133">MPSTPHCTNLNDGKLQGTHHQQSYFTSPIYYSSPVTMMNGSNEYHITPPSHINESFEFDQGHVSQSMPYYIGNYSKIPMSNEVTYGMENQPPFPSQRHVQSSTPRRKRKSDKILIRTISRENKFMQDIQSHTPSFLPPLI</sequence>
<evidence type="ECO:0000313" key="2">
    <source>
        <dbReference type="Proteomes" id="UP000035680"/>
    </source>
</evidence>
<protein>
    <submittedName>
        <fullName evidence="3">Ovule protein</fullName>
    </submittedName>
</protein>
<evidence type="ECO:0000256" key="1">
    <source>
        <dbReference type="SAM" id="MobiDB-lite"/>
    </source>
</evidence>
<accession>A0A0K0G1K1</accession>
<dbReference type="WBParaSite" id="SVE_1859200.1">
    <property type="protein sequence ID" value="SVE_1859200.1"/>
    <property type="gene ID" value="SVE_1859200"/>
</dbReference>
<proteinExistence type="predicted"/>
<dbReference type="AlphaFoldDB" id="A0A0K0G1K1"/>
<name>A0A0K0G1K1_STRVS</name>
<organism evidence="2 3">
    <name type="scientific">Strongyloides venezuelensis</name>
    <name type="common">Threadworm</name>
    <dbReference type="NCBI Taxonomy" id="75913"/>
    <lineage>
        <taxon>Eukaryota</taxon>
        <taxon>Metazoa</taxon>
        <taxon>Ecdysozoa</taxon>
        <taxon>Nematoda</taxon>
        <taxon>Chromadorea</taxon>
        <taxon>Rhabditida</taxon>
        <taxon>Tylenchina</taxon>
        <taxon>Panagrolaimomorpha</taxon>
        <taxon>Strongyloidoidea</taxon>
        <taxon>Strongyloididae</taxon>
        <taxon>Strongyloides</taxon>
    </lineage>
</organism>
<evidence type="ECO:0000313" key="3">
    <source>
        <dbReference type="WBParaSite" id="SVE_1859200.1"/>
    </source>
</evidence>
<keyword evidence="2" id="KW-1185">Reference proteome</keyword>